<proteinExistence type="predicted"/>
<keyword evidence="2" id="KW-1185">Reference proteome</keyword>
<dbReference type="PANTHER" id="PTHR43135">
    <property type="entry name" value="ALPHA-D-RIBOSE 1-METHYLPHOSPHONATE 5-TRIPHOSPHATE DIPHOSPHATASE"/>
    <property type="match status" value="1"/>
</dbReference>
<evidence type="ECO:0008006" key="3">
    <source>
        <dbReference type="Google" id="ProtNLM"/>
    </source>
</evidence>
<dbReference type="SUPFAM" id="SSF51556">
    <property type="entry name" value="Metallo-dependent hydrolases"/>
    <property type="match status" value="1"/>
</dbReference>
<dbReference type="InterPro" id="IPR032466">
    <property type="entry name" value="Metal_Hydrolase"/>
</dbReference>
<gene>
    <name evidence="1" type="ORF">N1027_11420</name>
</gene>
<dbReference type="PANTHER" id="PTHR43135:SF3">
    <property type="entry name" value="ALPHA-D-RIBOSE 1-METHYLPHOSPHONATE 5-TRIPHOSPHATE DIPHOSPHATASE"/>
    <property type="match status" value="1"/>
</dbReference>
<name>A0ABT2GT51_9MICO</name>
<dbReference type="EMBL" id="JANLCM010000001">
    <property type="protein sequence ID" value="MCS5718742.1"/>
    <property type="molecule type" value="Genomic_DNA"/>
</dbReference>
<comment type="caution">
    <text evidence="1">The sequence shown here is derived from an EMBL/GenBank/DDBJ whole genome shotgun (WGS) entry which is preliminary data.</text>
</comment>
<dbReference type="Gene3D" id="3.20.20.140">
    <property type="entry name" value="Metal-dependent hydrolases"/>
    <property type="match status" value="1"/>
</dbReference>
<evidence type="ECO:0000313" key="1">
    <source>
        <dbReference type="EMBL" id="MCS5718742.1"/>
    </source>
</evidence>
<protein>
    <recommendedName>
        <fullName evidence="3">Amidohydrolase-related domain-containing protein</fullName>
    </recommendedName>
</protein>
<dbReference type="Proteomes" id="UP001165584">
    <property type="component" value="Unassembled WGS sequence"/>
</dbReference>
<organism evidence="1 2">
    <name type="scientific">Herbiconiux aconitum</name>
    <dbReference type="NCBI Taxonomy" id="2970913"/>
    <lineage>
        <taxon>Bacteria</taxon>
        <taxon>Bacillati</taxon>
        <taxon>Actinomycetota</taxon>
        <taxon>Actinomycetes</taxon>
        <taxon>Micrococcales</taxon>
        <taxon>Microbacteriaceae</taxon>
        <taxon>Herbiconiux</taxon>
    </lineage>
</organism>
<evidence type="ECO:0000313" key="2">
    <source>
        <dbReference type="Proteomes" id="UP001165584"/>
    </source>
</evidence>
<accession>A0ABT2GT51</accession>
<sequence length="451" mass="45772">MRAEAGAAPDAALDRFVVVDDVWVGEWTGPAVLRIRGGRVELVRRAAVASAGGQEAAGAGGLDGWGAGGLDAAAAGGRDTAGAGAGGSGPHDGAGRVVTNVGGVVLPGFCDSHVHLGLVDPGALLGGGIARVVDLGWNPTVIASWAHGAAGTSMPEVEFAGAFLTGVGGYPSGRSWAPDAAVRQLRDVAGALAAVAEMHRSGARFVKLVLHTGDTEPPGAADARGDGGVGRGGVDARGDAAVSRGGLTDTVARAVVDEAHRRALVVVAHTEGAGQAERAQQLGVDRLAHTPFSERLSDELIAAMADRMTWVSTLDIHGWGDPTPEFAVALDNLARFAAAGGRVLYGTDLGNGPLPVALNPRELDALTSAGLTAPQLLDALAPLPPREVALSRLSRAPEPTSSDFAEHDDLIDLGSRVSWVPTRAPADAAELPTWLPTARVVAADDLEEIRA</sequence>
<dbReference type="RefSeq" id="WP_259507826.1">
    <property type="nucleotide sequence ID" value="NZ_JANLCM010000001.1"/>
</dbReference>
<dbReference type="InterPro" id="IPR051781">
    <property type="entry name" value="Metallo-dep_Hydrolase"/>
</dbReference>
<reference evidence="1" key="1">
    <citation type="submission" date="2022-08" db="EMBL/GenBank/DDBJ databases">
        <authorList>
            <person name="Deng Y."/>
            <person name="Han X.-F."/>
            <person name="Zhang Y.-Q."/>
        </authorList>
    </citation>
    <scope>NUCLEOTIDE SEQUENCE</scope>
    <source>
        <strain evidence="1">CPCC 205763</strain>
    </source>
</reference>